<dbReference type="SUPFAM" id="SSF57667">
    <property type="entry name" value="beta-beta-alpha zinc fingers"/>
    <property type="match status" value="1"/>
</dbReference>
<dbReference type="PROSITE" id="PS50157">
    <property type="entry name" value="ZINC_FINGER_C2H2_2"/>
    <property type="match status" value="1"/>
</dbReference>
<gene>
    <name evidence="3" type="primary">Necator_chrI.g3264</name>
    <name evidence="3" type="ORF">RB195_007135</name>
</gene>
<keyword evidence="1" id="KW-0862">Zinc</keyword>
<keyword evidence="1" id="KW-0863">Zinc-finger</keyword>
<evidence type="ECO:0000259" key="2">
    <source>
        <dbReference type="PROSITE" id="PS50157"/>
    </source>
</evidence>
<organism evidence="3 4">
    <name type="scientific">Necator americanus</name>
    <name type="common">Human hookworm</name>
    <dbReference type="NCBI Taxonomy" id="51031"/>
    <lineage>
        <taxon>Eukaryota</taxon>
        <taxon>Metazoa</taxon>
        <taxon>Ecdysozoa</taxon>
        <taxon>Nematoda</taxon>
        <taxon>Chromadorea</taxon>
        <taxon>Rhabditida</taxon>
        <taxon>Rhabditina</taxon>
        <taxon>Rhabditomorpha</taxon>
        <taxon>Strongyloidea</taxon>
        <taxon>Ancylostomatidae</taxon>
        <taxon>Bunostominae</taxon>
        <taxon>Necator</taxon>
    </lineage>
</organism>
<sequence>MDATRNIVMNVCSVCDVDKGKKIQRQLAEVHGYSQEQVAEFKAEKKNRKFAASGRSVYNCEYCDAGFNNISGLSRHRTTKHADEYSPPTILCSICRETVKVSHIDEPQLSRWFCTSYNCRSHLY</sequence>
<comment type="caution">
    <text evidence="3">The sequence shown here is derived from an EMBL/GenBank/DDBJ whole genome shotgun (WGS) entry which is preliminary data.</text>
</comment>
<dbReference type="EMBL" id="JAVFWL010000001">
    <property type="protein sequence ID" value="KAK6730491.1"/>
    <property type="molecule type" value="Genomic_DNA"/>
</dbReference>
<dbReference type="Gene3D" id="3.30.160.60">
    <property type="entry name" value="Classic Zinc Finger"/>
    <property type="match status" value="1"/>
</dbReference>
<name>A0ABR1BVT7_NECAM</name>
<evidence type="ECO:0000313" key="4">
    <source>
        <dbReference type="Proteomes" id="UP001303046"/>
    </source>
</evidence>
<dbReference type="Proteomes" id="UP001303046">
    <property type="component" value="Unassembled WGS sequence"/>
</dbReference>
<keyword evidence="1" id="KW-0479">Metal-binding</keyword>
<evidence type="ECO:0000313" key="3">
    <source>
        <dbReference type="EMBL" id="KAK6730491.1"/>
    </source>
</evidence>
<keyword evidence="4" id="KW-1185">Reference proteome</keyword>
<reference evidence="3 4" key="1">
    <citation type="submission" date="2023-08" db="EMBL/GenBank/DDBJ databases">
        <title>A Necator americanus chromosomal reference genome.</title>
        <authorList>
            <person name="Ilik V."/>
            <person name="Petrzelkova K.J."/>
            <person name="Pardy F."/>
            <person name="Fuh T."/>
            <person name="Niatou-Singa F.S."/>
            <person name="Gouil Q."/>
            <person name="Baker L."/>
            <person name="Ritchie M.E."/>
            <person name="Jex A.R."/>
            <person name="Gazzola D."/>
            <person name="Li H."/>
            <person name="Toshio Fujiwara R."/>
            <person name="Zhan B."/>
            <person name="Aroian R.V."/>
            <person name="Pafco B."/>
            <person name="Schwarz E.M."/>
        </authorList>
    </citation>
    <scope>NUCLEOTIDE SEQUENCE [LARGE SCALE GENOMIC DNA]</scope>
    <source>
        <strain evidence="3 4">Aroian</strain>
        <tissue evidence="3">Whole animal</tissue>
    </source>
</reference>
<protein>
    <recommendedName>
        <fullName evidence="2">C2H2-type domain-containing protein</fullName>
    </recommendedName>
</protein>
<dbReference type="PROSITE" id="PS00028">
    <property type="entry name" value="ZINC_FINGER_C2H2_1"/>
    <property type="match status" value="1"/>
</dbReference>
<accession>A0ABR1BVT7</accession>
<dbReference type="InterPro" id="IPR036236">
    <property type="entry name" value="Znf_C2H2_sf"/>
</dbReference>
<dbReference type="InterPro" id="IPR013087">
    <property type="entry name" value="Znf_C2H2_type"/>
</dbReference>
<feature type="domain" description="C2H2-type" evidence="2">
    <location>
        <begin position="58"/>
        <end position="86"/>
    </location>
</feature>
<proteinExistence type="predicted"/>
<evidence type="ECO:0000256" key="1">
    <source>
        <dbReference type="PROSITE-ProRule" id="PRU00042"/>
    </source>
</evidence>